<reference evidence="1 2" key="1">
    <citation type="submission" date="2017-09" db="EMBL/GenBank/DDBJ databases">
        <title>WGS assembly of Aquilegia coerulea Goldsmith.</title>
        <authorList>
            <person name="Hodges S."/>
            <person name="Kramer E."/>
            <person name="Nordborg M."/>
            <person name="Tomkins J."/>
            <person name="Borevitz J."/>
            <person name="Derieg N."/>
            <person name="Yan J."/>
            <person name="Mihaltcheva S."/>
            <person name="Hayes R.D."/>
            <person name="Rokhsar D."/>
        </authorList>
    </citation>
    <scope>NUCLEOTIDE SEQUENCE [LARGE SCALE GENOMIC DNA]</scope>
    <source>
        <strain evidence="2">cv. Goldsmith</strain>
    </source>
</reference>
<accession>A0A2G5EJD1</accession>
<dbReference type="AlphaFoldDB" id="A0A2G5EJD1"/>
<dbReference type="Proteomes" id="UP000230069">
    <property type="component" value="Unassembled WGS sequence"/>
</dbReference>
<proteinExistence type="predicted"/>
<dbReference type="InParanoid" id="A0A2G5EJD1"/>
<evidence type="ECO:0000313" key="1">
    <source>
        <dbReference type="EMBL" id="PIA55853.1"/>
    </source>
</evidence>
<evidence type="ECO:0000313" key="2">
    <source>
        <dbReference type="Proteomes" id="UP000230069"/>
    </source>
</evidence>
<organism evidence="1 2">
    <name type="scientific">Aquilegia coerulea</name>
    <name type="common">Rocky mountain columbine</name>
    <dbReference type="NCBI Taxonomy" id="218851"/>
    <lineage>
        <taxon>Eukaryota</taxon>
        <taxon>Viridiplantae</taxon>
        <taxon>Streptophyta</taxon>
        <taxon>Embryophyta</taxon>
        <taxon>Tracheophyta</taxon>
        <taxon>Spermatophyta</taxon>
        <taxon>Magnoliopsida</taxon>
        <taxon>Ranunculales</taxon>
        <taxon>Ranunculaceae</taxon>
        <taxon>Thalictroideae</taxon>
        <taxon>Aquilegia</taxon>
    </lineage>
</organism>
<protein>
    <submittedName>
        <fullName evidence="1">Uncharacterized protein</fullName>
    </submittedName>
</protein>
<sequence>MSRLVVKLQRRTQSQRLRMRNLSIVIAIERYDLQSVCIEMPDIKIFWDLTHSNPVLQGGCPWYSGL</sequence>
<dbReference type="EMBL" id="KZ305024">
    <property type="protein sequence ID" value="PIA55853.1"/>
    <property type="molecule type" value="Genomic_DNA"/>
</dbReference>
<name>A0A2G5EJD1_AQUCA</name>
<gene>
    <name evidence="1" type="ORF">AQUCO_00700285v1</name>
</gene>
<keyword evidence="2" id="KW-1185">Reference proteome</keyword>